<dbReference type="Pfam" id="PF02482">
    <property type="entry name" value="Ribosomal_S30AE"/>
    <property type="match status" value="1"/>
</dbReference>
<proteinExistence type="predicted"/>
<dbReference type="InterPro" id="IPR036567">
    <property type="entry name" value="RHF-like"/>
</dbReference>
<gene>
    <name evidence="1" type="ORF">GZ085_07005</name>
</gene>
<name>A0A7C9KYD5_9PROT</name>
<evidence type="ECO:0000313" key="1">
    <source>
        <dbReference type="EMBL" id="NDP48130.1"/>
    </source>
</evidence>
<dbReference type="SUPFAM" id="SSF69754">
    <property type="entry name" value="Ribosome binding protein Y (YfiA homologue)"/>
    <property type="match status" value="1"/>
</dbReference>
<comment type="caution">
    <text evidence="1">The sequence shown here is derived from an EMBL/GenBank/DDBJ whole genome shotgun (WGS) entry which is preliminary data.</text>
</comment>
<dbReference type="EMBL" id="JAAFGW010000083">
    <property type="protein sequence ID" value="NDP48130.1"/>
    <property type="molecule type" value="Genomic_DNA"/>
</dbReference>
<dbReference type="InterPro" id="IPR003489">
    <property type="entry name" value="RHF/RaiA"/>
</dbReference>
<dbReference type="Proteomes" id="UP000483432">
    <property type="component" value="Unassembled WGS sequence"/>
</dbReference>
<protein>
    <submittedName>
        <fullName evidence="1">HPF/RaiA family ribosome-associated protein</fullName>
    </submittedName>
</protein>
<dbReference type="Gene3D" id="3.30.160.100">
    <property type="entry name" value="Ribosome hibernation promotion factor-like"/>
    <property type="match status" value="1"/>
</dbReference>
<dbReference type="AlphaFoldDB" id="A0A7C9KYD5"/>
<sequence>MHIQINTDKNISGHEALAQSVEEILNRVLARFAGQITRLEVHLSDENSASKSGVIDKRCLLEARLAGREPISVSDLAPTIEQAVSSAAHKMVSLLESELGKLGKH</sequence>
<reference evidence="1 2" key="1">
    <citation type="submission" date="2019-09" db="EMBL/GenBank/DDBJ databases">
        <title>H2 Metabolism Revealed by Metagenomic Analysis in Subglacial Sediment of East Antarctica.</title>
        <authorList>
            <person name="Yang Z."/>
            <person name="Zhang Y."/>
            <person name="Lv Y."/>
            <person name="Yan W."/>
            <person name="Xiao X."/>
            <person name="Sun B."/>
            <person name="Ma H."/>
        </authorList>
    </citation>
    <scope>NUCLEOTIDE SEQUENCE [LARGE SCALE GENOMIC DNA]</scope>
    <source>
        <strain evidence="1">Bin2_2</strain>
    </source>
</reference>
<evidence type="ECO:0000313" key="2">
    <source>
        <dbReference type="Proteomes" id="UP000483432"/>
    </source>
</evidence>
<accession>A0A7C9KYD5</accession>
<organism evidence="1 2">
    <name type="scientific">Sulfuriferula multivorans</name>
    <dbReference type="NCBI Taxonomy" id="1559896"/>
    <lineage>
        <taxon>Bacteria</taxon>
        <taxon>Pseudomonadati</taxon>
        <taxon>Pseudomonadota</taxon>
        <taxon>Betaproteobacteria</taxon>
        <taxon>Nitrosomonadales</taxon>
        <taxon>Sulfuricellaceae</taxon>
        <taxon>Sulfuriferula</taxon>
    </lineage>
</organism>